<evidence type="ECO:0000313" key="2">
    <source>
        <dbReference type="EMBL" id="GJT44657.1"/>
    </source>
</evidence>
<name>A0ABQ5E201_9ASTR</name>
<dbReference type="InterPro" id="IPR045272">
    <property type="entry name" value="ANXUR1/2-like"/>
</dbReference>
<accession>A0ABQ5E201</accession>
<dbReference type="PANTHER" id="PTHR27003">
    <property type="entry name" value="OS07G0166700 PROTEIN"/>
    <property type="match status" value="1"/>
</dbReference>
<dbReference type="Pfam" id="PF26130">
    <property type="entry name" value="PB1-like"/>
    <property type="match status" value="1"/>
</dbReference>
<dbReference type="InterPro" id="IPR058594">
    <property type="entry name" value="PB1-like_dom_pln"/>
</dbReference>
<dbReference type="Gene3D" id="3.30.200.20">
    <property type="entry name" value="Phosphorylase Kinase, domain 1"/>
    <property type="match status" value="1"/>
</dbReference>
<proteinExistence type="predicted"/>
<reference evidence="2" key="1">
    <citation type="journal article" date="2022" name="Int. J. Mol. Sci.">
        <title>Draft Genome of Tanacetum Coccineum: Genomic Comparison of Closely Related Tanacetum-Family Plants.</title>
        <authorList>
            <person name="Yamashiro T."/>
            <person name="Shiraishi A."/>
            <person name="Nakayama K."/>
            <person name="Satake H."/>
        </authorList>
    </citation>
    <scope>NUCLEOTIDE SEQUENCE</scope>
</reference>
<dbReference type="SMART" id="SM00220">
    <property type="entry name" value="S_TKc"/>
    <property type="match status" value="1"/>
</dbReference>
<keyword evidence="3" id="KW-1185">Reference proteome</keyword>
<dbReference type="Pfam" id="PF07714">
    <property type="entry name" value="PK_Tyr_Ser-Thr"/>
    <property type="match status" value="1"/>
</dbReference>
<dbReference type="Gene3D" id="1.10.510.10">
    <property type="entry name" value="Transferase(Phosphotransferase) domain 1"/>
    <property type="match status" value="1"/>
</dbReference>
<dbReference type="InterPro" id="IPR025886">
    <property type="entry name" value="PP2-like"/>
</dbReference>
<reference evidence="2" key="2">
    <citation type="submission" date="2022-01" db="EMBL/GenBank/DDBJ databases">
        <authorList>
            <person name="Yamashiro T."/>
            <person name="Shiraishi A."/>
            <person name="Satake H."/>
            <person name="Nakayama K."/>
        </authorList>
    </citation>
    <scope>NUCLEOTIDE SEQUENCE</scope>
</reference>
<dbReference type="InterPro" id="IPR001245">
    <property type="entry name" value="Ser-Thr/Tyr_kinase_cat_dom"/>
</dbReference>
<comment type="caution">
    <text evidence="2">The sequence shown here is derived from an EMBL/GenBank/DDBJ whole genome shotgun (WGS) entry which is preliminary data.</text>
</comment>
<sequence length="1521" mass="175536">MASSMKGFEHLEIQLEDIKSATNNFNEKMLLEMVVLVRFIRGNWLTLTHSPGKSMVAIKRLDRRRGQGDREFHKEVRMLSCYRHENIISLLGFSSGRDEMILVYEYASRGSLDGYLKDVTFTWAQRIKVCLDAAKGLSYLHDPRDTYQRLIHCDIKSANILLDDNFNAKVADFGLSKIGPANQQNSILVTGASGTPGYCDPVFMETYTLTKESDVYSFGVVLFEVLCGKLCIEYRKGQIMAIHVSMWKQSYEQKQLSGIVFQGVAEQMNPDTLETFSYIAFECLKKSREERPPMSLVVEKLQESLALQELHDSGLRKEYEEIVKAAVPPLKFRSIDELKVLLTKGFHVNEGKTRWLCVNEKGEPIERIYIQACLNPDEISAYNLQDPSLYGIANSRFPGGLYYEYNKETFKARMRGEYLTPQISYTLNLVFRYRWNMDINSNNPLRYKIDGEDETKVFIIYPSIHMREDGWIIAPLYHFTSQHTTADLQFHFEYHYVNLLIAGFEFQPYQEKVQLPVFEEYRHIIEAASQSLAYRSLEELKQILRIGIHLKDYKTWFSINEKGENCHMISMEDCLIPNEDFTPQYQAHWSSRLKGETSTSTVNLANTWKADFVYIAELCQFNSDGSIVDIEIDFEDHRPNIEVEGILFEPVEKWTTKKELYSILRRGFLIDHGQQWFAVDKHGKKCLMLSARATWVIDDKNSACKFGEVLLITSRYNFDINIEVKSEVSRETTYAAYLAYKLPKDQSTFEAPLCVGSERVYVYPDAYIYLVSPPHTVVIGPKFDENTYNPLNRYKRNAIPQQRTDGWMDVKVWEFETTNETVPMHIYFKHPGKKDLSSPLSVNPSRSLIGVFGELMVNIGVKDFGSPFCIIHTGKLDPLVAATTRDSFNLDMHKRLLLLLILSGRRLLRGLLQKPDFDVKTSTRVEIVSLGIGKEASACGTYHHPRSKHTSPPRGYSQRSLEDHIDFKYTLKGETTTSNVTLGGRTNADSFLITELCEFNSDGSIVDIEIDFENHDMYIHVEGISFEPLKKSGTSSSGRVTRHSRGCLTISILHIPSGTKTHSQDWNPSERLQNGEHCEMISMKDCLISNENFTPRYRCDCFSRFPAGLYYTEQNGFRTHVKTQLLNPLIPYTVNIVFYVSSSQGQVYIDLKYRINGETRTSTVYLAKKRGQSKKKKKAKKDLLTIYFHYDGIFICSLLEYTQGHVKELNDTNFHDMSYEHLKEIALRLVPHGCFEKLYYCQTDVKLNLGLTELRSNQDIGDMLKVGYENGNAIDMYVEHFGYDIHGNWLRCKPTLGIRFETPQKVEVGIANYGVAIGYQLWYMKNDWREVLVYCARNVEEGRCAGKKGNKDRVMPNKVRSLVLRRKFVKKQIVKKKVVKKQTVKKTTVLDSGEGTSQSTKWTKKQIQDSKKVVCPFRLYASWMSNEHSFQIKSLISEHKCCRNYNLGALVTYRWIALQYFKEIIEDPFMSLRKMRDDIRQKFMIDVSLGQCTRAKQLALFDNEGGLIEHYGKLYQYRQAL</sequence>
<dbReference type="Pfam" id="PF14299">
    <property type="entry name" value="PP2"/>
    <property type="match status" value="1"/>
</dbReference>
<dbReference type="EMBL" id="BQNB010015832">
    <property type="protein sequence ID" value="GJT44657.1"/>
    <property type="molecule type" value="Genomic_DNA"/>
</dbReference>
<dbReference type="PANTHER" id="PTHR27003:SF338">
    <property type="entry name" value="TYROSINE-PROTEIN KINASE, NON-RECEPTOR JAK_TYK2-RELATED"/>
    <property type="match status" value="1"/>
</dbReference>
<protein>
    <submittedName>
        <fullName evidence="2">Kinase-like domain, phloem protein 2-like protein</fullName>
    </submittedName>
</protein>
<evidence type="ECO:0000259" key="1">
    <source>
        <dbReference type="PROSITE" id="PS50011"/>
    </source>
</evidence>
<gene>
    <name evidence="2" type="ORF">Tco_0953372</name>
</gene>
<evidence type="ECO:0000313" key="3">
    <source>
        <dbReference type="Proteomes" id="UP001151760"/>
    </source>
</evidence>
<dbReference type="InterPro" id="IPR000719">
    <property type="entry name" value="Prot_kinase_dom"/>
</dbReference>
<dbReference type="SUPFAM" id="SSF56112">
    <property type="entry name" value="Protein kinase-like (PK-like)"/>
    <property type="match status" value="1"/>
</dbReference>
<dbReference type="Proteomes" id="UP001151760">
    <property type="component" value="Unassembled WGS sequence"/>
</dbReference>
<organism evidence="2 3">
    <name type="scientific">Tanacetum coccineum</name>
    <dbReference type="NCBI Taxonomy" id="301880"/>
    <lineage>
        <taxon>Eukaryota</taxon>
        <taxon>Viridiplantae</taxon>
        <taxon>Streptophyta</taxon>
        <taxon>Embryophyta</taxon>
        <taxon>Tracheophyta</taxon>
        <taxon>Spermatophyta</taxon>
        <taxon>Magnoliopsida</taxon>
        <taxon>eudicotyledons</taxon>
        <taxon>Gunneridae</taxon>
        <taxon>Pentapetalae</taxon>
        <taxon>asterids</taxon>
        <taxon>campanulids</taxon>
        <taxon>Asterales</taxon>
        <taxon>Asteraceae</taxon>
        <taxon>Asteroideae</taxon>
        <taxon>Anthemideae</taxon>
        <taxon>Anthemidinae</taxon>
        <taxon>Tanacetum</taxon>
    </lineage>
</organism>
<feature type="domain" description="Protein kinase" evidence="1">
    <location>
        <begin position="33"/>
        <end position="305"/>
    </location>
</feature>
<dbReference type="PROSITE" id="PS50011">
    <property type="entry name" value="PROTEIN_KINASE_DOM"/>
    <property type="match status" value="1"/>
</dbReference>
<dbReference type="PROSITE" id="PS00108">
    <property type="entry name" value="PROTEIN_KINASE_ST"/>
    <property type="match status" value="1"/>
</dbReference>
<dbReference type="InterPro" id="IPR011009">
    <property type="entry name" value="Kinase-like_dom_sf"/>
</dbReference>
<dbReference type="InterPro" id="IPR008271">
    <property type="entry name" value="Ser/Thr_kinase_AS"/>
</dbReference>